<dbReference type="GO" id="GO:0005975">
    <property type="term" value="P:carbohydrate metabolic process"/>
    <property type="evidence" value="ECO:0007669"/>
    <property type="project" value="InterPro"/>
</dbReference>
<dbReference type="InterPro" id="IPR006047">
    <property type="entry name" value="GH13_cat_dom"/>
</dbReference>
<dbReference type="Pfam" id="PF00128">
    <property type="entry name" value="Alpha-amylase"/>
    <property type="match status" value="1"/>
</dbReference>
<reference evidence="2 3" key="1">
    <citation type="submission" date="2016-10" db="EMBL/GenBank/DDBJ databases">
        <title>Comparative genomics of Bacillus thuringiensis reveals a path to pathogens against multiple invertebrate hosts.</title>
        <authorList>
            <person name="Zheng J."/>
            <person name="Gao Q."/>
            <person name="Liu H."/>
            <person name="Peng D."/>
            <person name="Ruan L."/>
            <person name="Sun M."/>
        </authorList>
    </citation>
    <scope>NUCLEOTIDE SEQUENCE [LARGE SCALE GENOMIC DNA]</scope>
    <source>
        <strain evidence="2">BGSC 4BX1</strain>
    </source>
</reference>
<comment type="caution">
    <text evidence="2">The sequence shown here is derived from an EMBL/GenBank/DDBJ whole genome shotgun (WGS) entry which is preliminary data.</text>
</comment>
<dbReference type="AlphaFoldDB" id="A0A243B9Q9"/>
<gene>
    <name evidence="2" type="ORF">BK742_17755</name>
</gene>
<organism evidence="2 3">
    <name type="scientific">Bacillus thuringiensis serovar pingluonsis</name>
    <dbReference type="NCBI Taxonomy" id="180881"/>
    <lineage>
        <taxon>Bacteria</taxon>
        <taxon>Bacillati</taxon>
        <taxon>Bacillota</taxon>
        <taxon>Bacilli</taxon>
        <taxon>Bacillales</taxon>
        <taxon>Bacillaceae</taxon>
        <taxon>Bacillus</taxon>
        <taxon>Bacillus cereus group</taxon>
    </lineage>
</organism>
<proteinExistence type="predicted"/>
<dbReference type="EMBL" id="NFDL01000067">
    <property type="protein sequence ID" value="OTY41983.1"/>
    <property type="molecule type" value="Genomic_DNA"/>
</dbReference>
<name>A0A243B9Q9_BACTU</name>
<dbReference type="Gene3D" id="3.20.20.80">
    <property type="entry name" value="Glycosidases"/>
    <property type="match status" value="1"/>
</dbReference>
<evidence type="ECO:0000259" key="1">
    <source>
        <dbReference type="Pfam" id="PF00128"/>
    </source>
</evidence>
<evidence type="ECO:0000313" key="3">
    <source>
        <dbReference type="Proteomes" id="UP000195089"/>
    </source>
</evidence>
<accession>A0A243B9Q9</accession>
<feature type="domain" description="Glycosyl hydrolase family 13 catalytic" evidence="1">
    <location>
        <begin position="2"/>
        <end position="45"/>
    </location>
</feature>
<evidence type="ECO:0000313" key="2">
    <source>
        <dbReference type="EMBL" id="OTY41983.1"/>
    </source>
</evidence>
<dbReference type="SUPFAM" id="SSF51445">
    <property type="entry name" value="(Trans)glycosidases"/>
    <property type="match status" value="1"/>
</dbReference>
<sequence length="46" mass="5492">MIDKLDYLKDLGFTTLMLTQIFKNDYKGHDGYRITDFIKRMSIFGQ</sequence>
<dbReference type="InterPro" id="IPR017853">
    <property type="entry name" value="GH"/>
</dbReference>
<protein>
    <recommendedName>
        <fullName evidence="1">Glycosyl hydrolase family 13 catalytic domain-containing protein</fullName>
    </recommendedName>
</protein>
<dbReference type="Proteomes" id="UP000195089">
    <property type="component" value="Unassembled WGS sequence"/>
</dbReference>